<dbReference type="GO" id="GO:0006260">
    <property type="term" value="P:DNA replication"/>
    <property type="evidence" value="ECO:0007669"/>
    <property type="project" value="UniProtKB-KW"/>
</dbReference>
<evidence type="ECO:0000256" key="22">
    <source>
        <dbReference type="ARBA" id="ARBA00032243"/>
    </source>
</evidence>
<evidence type="ECO:0000256" key="9">
    <source>
        <dbReference type="ARBA" id="ARBA00022695"/>
    </source>
</evidence>
<dbReference type="GO" id="GO:0004519">
    <property type="term" value="F:endonuclease activity"/>
    <property type="evidence" value="ECO:0007669"/>
    <property type="project" value="UniProtKB-KW"/>
</dbReference>
<evidence type="ECO:0000256" key="6">
    <source>
        <dbReference type="ARBA" id="ARBA00014531"/>
    </source>
</evidence>
<keyword evidence="13" id="KW-0547">Nucleotide-binding</keyword>
<evidence type="ECO:0000256" key="1">
    <source>
        <dbReference type="ARBA" id="ARBA00001936"/>
    </source>
</evidence>
<dbReference type="GO" id="GO:0005524">
    <property type="term" value="F:ATP binding"/>
    <property type="evidence" value="ECO:0007669"/>
    <property type="project" value="UniProtKB-KW"/>
</dbReference>
<keyword evidence="11" id="KW-0540">Nuclease</keyword>
<evidence type="ECO:0000256" key="7">
    <source>
        <dbReference type="ARBA" id="ARBA00022562"/>
    </source>
</evidence>
<keyword evidence="20" id="KW-0511">Multifunctional enzyme</keyword>
<dbReference type="InterPro" id="IPR049912">
    <property type="entry name" value="CRESS_DNA_REP"/>
</dbReference>
<comment type="subcellular location">
    <subcellularLocation>
        <location evidence="3">Host nucleus</location>
    </subcellularLocation>
</comment>
<dbReference type="GO" id="GO:0016779">
    <property type="term" value="F:nucleotidyltransferase activity"/>
    <property type="evidence" value="ECO:0007669"/>
    <property type="project" value="UniProtKB-KW"/>
</dbReference>
<comment type="similarity">
    <text evidence="4">Belongs to the nanoviruses/circoviruses replication-associated protein family.</text>
</comment>
<evidence type="ECO:0000256" key="24">
    <source>
        <dbReference type="SAM" id="MobiDB-lite"/>
    </source>
</evidence>
<sequence>MTKVRLTCGDVRIRNKKARSESIMSKKQRLSESGDSLSIAPREYEGARGKKPQQARCWMLTCNMTEDPRDAQSTIRLRRFNAAAQVPPCTFCVFQPEIAPETGRHHLQGYAEFEKAVSLAAVKKHFGETVHAEIRAGTQEQAIAYCTKEESRVPDGEIVRFGEPMRVNAKGGTQGARQDWEDAWKRLKAGEREADVLDVHAHMLPACRALSHARSFALNRMKREWKTKAIVLYGDAGTGKSSTAVKLAERYGEYHRVTIQNNVWFDGYDPMKHQTLILDEFTGSKMKLTFLNELLDRFPMTVETKGSSLPFLCRQVVITSNFHPSKWYDFQNQEKRLSFPALDRRIDSLIQFTLTREGDCDRLDVTMERGMIAHSEISSPFKKTTQRPSIHSDAPIAEYVSPLDGRRELHSTANIGDTQPLSISSSSSEEVPLRKRKIVKRKK</sequence>
<evidence type="ECO:0000256" key="20">
    <source>
        <dbReference type="ARBA" id="ARBA00023268"/>
    </source>
</evidence>
<feature type="domain" description="CRESS-DNA virus Rep endonuclease" evidence="25">
    <location>
        <begin position="52"/>
        <end position="164"/>
    </location>
</feature>
<evidence type="ECO:0000256" key="23">
    <source>
        <dbReference type="ARBA" id="ARBA00049360"/>
    </source>
</evidence>
<evidence type="ECO:0000256" key="16">
    <source>
        <dbReference type="ARBA" id="ARBA00022806"/>
    </source>
</evidence>
<dbReference type="InterPro" id="IPR027417">
    <property type="entry name" value="P-loop_NTPase"/>
</dbReference>
<keyword evidence="19" id="KW-0238">DNA-binding</keyword>
<keyword evidence="9" id="KW-0548">Nucleotidyltransferase</keyword>
<evidence type="ECO:0000256" key="5">
    <source>
        <dbReference type="ARBA" id="ARBA00011448"/>
    </source>
</evidence>
<keyword evidence="14" id="KW-0255">Endonuclease</keyword>
<dbReference type="Gene3D" id="3.40.1310.20">
    <property type="match status" value="1"/>
</dbReference>
<evidence type="ECO:0000256" key="13">
    <source>
        <dbReference type="ARBA" id="ARBA00022741"/>
    </source>
</evidence>
<dbReference type="InterPro" id="IPR000605">
    <property type="entry name" value="Helicase_SF3_ssDNA/RNA_vir"/>
</dbReference>
<keyword evidence="15" id="KW-0378">Hydrolase</keyword>
<evidence type="ECO:0000256" key="4">
    <source>
        <dbReference type="ARBA" id="ARBA00008545"/>
    </source>
</evidence>
<dbReference type="SUPFAM" id="SSF52540">
    <property type="entry name" value="P-loop containing nucleoside triphosphate hydrolases"/>
    <property type="match status" value="1"/>
</dbReference>
<proteinExistence type="inferred from homology"/>
<keyword evidence="16" id="KW-0347">Helicase</keyword>
<dbReference type="Pfam" id="PF00910">
    <property type="entry name" value="RNA_helicase"/>
    <property type="match status" value="1"/>
</dbReference>
<comment type="cofactor">
    <cofactor evidence="1">
        <name>Mn(2+)</name>
        <dbReference type="ChEBI" id="CHEBI:29035"/>
    </cofactor>
</comment>
<dbReference type="Pfam" id="PF02407">
    <property type="entry name" value="Viral_Rep"/>
    <property type="match status" value="1"/>
</dbReference>
<evidence type="ECO:0000256" key="14">
    <source>
        <dbReference type="ARBA" id="ARBA00022759"/>
    </source>
</evidence>
<comment type="cofactor">
    <cofactor evidence="2">
        <name>Mg(2+)</name>
        <dbReference type="ChEBI" id="CHEBI:18420"/>
    </cofactor>
</comment>
<protein>
    <recommendedName>
        <fullName evidence="6">Replication-associated protein</fullName>
    </recommendedName>
    <alternativeName>
        <fullName evidence="21">ATP-dependent helicase Rep</fullName>
    </alternativeName>
    <alternativeName>
        <fullName evidence="22">RepP</fullName>
    </alternativeName>
</protein>
<dbReference type="EMBL" id="MZ556220">
    <property type="protein sequence ID" value="UBJ25958.1"/>
    <property type="molecule type" value="Genomic_DNA"/>
</dbReference>
<accession>A0A8K1HJ87</accession>
<keyword evidence="8" id="KW-0808">Transferase</keyword>
<feature type="compositionally biased region" description="Basic residues" evidence="24">
    <location>
        <begin position="434"/>
        <end position="443"/>
    </location>
</feature>
<evidence type="ECO:0000256" key="18">
    <source>
        <dbReference type="ARBA" id="ARBA00023124"/>
    </source>
</evidence>
<dbReference type="PROSITE" id="PS52020">
    <property type="entry name" value="CRESS_DNA_REP"/>
    <property type="match status" value="1"/>
</dbReference>
<feature type="compositionally biased region" description="Polar residues" evidence="24">
    <location>
        <begin position="412"/>
        <end position="421"/>
    </location>
</feature>
<keyword evidence="12" id="KW-0479">Metal-binding</keyword>
<evidence type="ECO:0000256" key="15">
    <source>
        <dbReference type="ARBA" id="ARBA00022801"/>
    </source>
</evidence>
<keyword evidence="10" id="KW-0235">DNA replication</keyword>
<evidence type="ECO:0000256" key="10">
    <source>
        <dbReference type="ARBA" id="ARBA00022705"/>
    </source>
</evidence>
<dbReference type="Gene3D" id="3.40.50.300">
    <property type="entry name" value="P-loop containing nucleotide triphosphate hydrolases"/>
    <property type="match status" value="1"/>
</dbReference>
<feature type="region of interest" description="Disordered" evidence="24">
    <location>
        <begin position="412"/>
        <end position="443"/>
    </location>
</feature>
<dbReference type="GO" id="GO:0003724">
    <property type="term" value="F:RNA helicase activity"/>
    <property type="evidence" value="ECO:0007669"/>
    <property type="project" value="InterPro"/>
</dbReference>
<dbReference type="GO" id="GO:0003677">
    <property type="term" value="F:DNA binding"/>
    <property type="evidence" value="ECO:0007669"/>
    <property type="project" value="UniProtKB-KW"/>
</dbReference>
<keyword evidence="18" id="KW-0190">Covalent protein-DNA linkage</keyword>
<evidence type="ECO:0000256" key="21">
    <source>
        <dbReference type="ARBA" id="ARBA00030754"/>
    </source>
</evidence>
<keyword evidence="17" id="KW-0067">ATP-binding</keyword>
<comment type="subunit">
    <text evidence="5">Interacts with the capsid protein; this interaction relocates Rep into the nucleus.</text>
</comment>
<evidence type="ECO:0000256" key="3">
    <source>
        <dbReference type="ARBA" id="ARBA00004147"/>
    </source>
</evidence>
<dbReference type="GO" id="GO:0042025">
    <property type="term" value="C:host cell nucleus"/>
    <property type="evidence" value="ECO:0007669"/>
    <property type="project" value="UniProtKB-SubCell"/>
</dbReference>
<evidence type="ECO:0000256" key="17">
    <source>
        <dbReference type="ARBA" id="ARBA00022840"/>
    </source>
</evidence>
<feature type="region of interest" description="Disordered" evidence="24">
    <location>
        <begin position="18"/>
        <end position="48"/>
    </location>
</feature>
<organism evidence="26">
    <name type="scientific">Red panda circovirus 3</name>
    <dbReference type="NCBI Taxonomy" id="2863952"/>
    <lineage>
        <taxon>Viruses</taxon>
        <taxon>Monodnaviria</taxon>
        <taxon>Shotokuvirae</taxon>
        <taxon>Cressdnaviricota</taxon>
        <taxon>Arfiviricetes</taxon>
        <taxon>Cirlivirales</taxon>
        <taxon>Circoviridae</taxon>
        <taxon>Circovirus</taxon>
    </lineage>
</organism>
<evidence type="ECO:0000256" key="11">
    <source>
        <dbReference type="ARBA" id="ARBA00022722"/>
    </source>
</evidence>
<comment type="catalytic activity">
    <reaction evidence="23">
        <text>ATP + H2O = ADP + phosphate + H(+)</text>
        <dbReference type="Rhea" id="RHEA:13065"/>
        <dbReference type="ChEBI" id="CHEBI:15377"/>
        <dbReference type="ChEBI" id="CHEBI:15378"/>
        <dbReference type="ChEBI" id="CHEBI:30616"/>
        <dbReference type="ChEBI" id="CHEBI:43474"/>
        <dbReference type="ChEBI" id="CHEBI:456216"/>
    </reaction>
</comment>
<evidence type="ECO:0000259" key="25">
    <source>
        <dbReference type="PROSITE" id="PS52020"/>
    </source>
</evidence>
<evidence type="ECO:0000256" key="8">
    <source>
        <dbReference type="ARBA" id="ARBA00022679"/>
    </source>
</evidence>
<name>A0A8K1HJ87_9CIRC</name>
<evidence type="ECO:0000256" key="12">
    <source>
        <dbReference type="ARBA" id="ARBA00022723"/>
    </source>
</evidence>
<dbReference type="GO" id="GO:0016787">
    <property type="term" value="F:hydrolase activity"/>
    <property type="evidence" value="ECO:0007669"/>
    <property type="project" value="UniProtKB-KW"/>
</dbReference>
<reference evidence="26" key="1">
    <citation type="submission" date="2021-07" db="EMBL/GenBank/DDBJ databases">
        <title>Communication and adaptive evolution of viruses within giant pandas and their associated organisms in a local ecological environment.</title>
        <authorList>
            <person name="Zhao M."/>
            <person name="Liu S."/>
            <person name="Zhang W."/>
        </authorList>
    </citation>
    <scope>NUCLEOTIDE SEQUENCE</scope>
    <source>
        <strain evidence="26">Rpf110unssDNA01-8</strain>
    </source>
</reference>
<evidence type="ECO:0000256" key="19">
    <source>
        <dbReference type="ARBA" id="ARBA00023125"/>
    </source>
</evidence>
<keyword evidence="7" id="KW-1048">Host nucleus</keyword>
<evidence type="ECO:0000313" key="26">
    <source>
        <dbReference type="EMBL" id="UBJ25958.1"/>
    </source>
</evidence>
<dbReference type="GO" id="GO:0003723">
    <property type="term" value="F:RNA binding"/>
    <property type="evidence" value="ECO:0007669"/>
    <property type="project" value="InterPro"/>
</dbReference>
<evidence type="ECO:0000256" key="2">
    <source>
        <dbReference type="ARBA" id="ARBA00001946"/>
    </source>
</evidence>
<dbReference type="GO" id="GO:0046872">
    <property type="term" value="F:metal ion binding"/>
    <property type="evidence" value="ECO:0007669"/>
    <property type="project" value="UniProtKB-KW"/>
</dbReference>